<dbReference type="AlphaFoldDB" id="A0AAW2VVU2"/>
<name>A0AAW2VVU2_9LAMI</name>
<organism evidence="1">
    <name type="scientific">Sesamum latifolium</name>
    <dbReference type="NCBI Taxonomy" id="2727402"/>
    <lineage>
        <taxon>Eukaryota</taxon>
        <taxon>Viridiplantae</taxon>
        <taxon>Streptophyta</taxon>
        <taxon>Embryophyta</taxon>
        <taxon>Tracheophyta</taxon>
        <taxon>Spermatophyta</taxon>
        <taxon>Magnoliopsida</taxon>
        <taxon>eudicotyledons</taxon>
        <taxon>Gunneridae</taxon>
        <taxon>Pentapetalae</taxon>
        <taxon>asterids</taxon>
        <taxon>lamiids</taxon>
        <taxon>Lamiales</taxon>
        <taxon>Pedaliaceae</taxon>
        <taxon>Sesamum</taxon>
    </lineage>
</organism>
<accession>A0AAW2VVU2</accession>
<comment type="caution">
    <text evidence="1">The sequence shown here is derived from an EMBL/GenBank/DDBJ whole genome shotgun (WGS) entry which is preliminary data.</text>
</comment>
<sequence>MLWANGKQRMQLGARISEQTPMCGDVRQAVGTRAHGCGRLSAGWQMIGTECARLAKILGKQIGQCEWAAHRCGRARWRAQTFGRQTDVGKAKAWWLAVWAKAWSMCGTCDEPVKSW</sequence>
<reference evidence="1" key="1">
    <citation type="submission" date="2020-06" db="EMBL/GenBank/DDBJ databases">
        <authorList>
            <person name="Li T."/>
            <person name="Hu X."/>
            <person name="Zhang T."/>
            <person name="Song X."/>
            <person name="Zhang H."/>
            <person name="Dai N."/>
            <person name="Sheng W."/>
            <person name="Hou X."/>
            <person name="Wei L."/>
        </authorList>
    </citation>
    <scope>NUCLEOTIDE SEQUENCE</scope>
    <source>
        <strain evidence="1">KEN1</strain>
        <tissue evidence="1">Leaf</tissue>
    </source>
</reference>
<proteinExistence type="predicted"/>
<evidence type="ECO:0000313" key="1">
    <source>
        <dbReference type="EMBL" id="KAL0433408.1"/>
    </source>
</evidence>
<reference evidence="1" key="2">
    <citation type="journal article" date="2024" name="Plant">
        <title>Genomic evolution and insights into agronomic trait innovations of Sesamum species.</title>
        <authorList>
            <person name="Miao H."/>
            <person name="Wang L."/>
            <person name="Qu L."/>
            <person name="Liu H."/>
            <person name="Sun Y."/>
            <person name="Le M."/>
            <person name="Wang Q."/>
            <person name="Wei S."/>
            <person name="Zheng Y."/>
            <person name="Lin W."/>
            <person name="Duan Y."/>
            <person name="Cao H."/>
            <person name="Xiong S."/>
            <person name="Wang X."/>
            <person name="Wei L."/>
            <person name="Li C."/>
            <person name="Ma Q."/>
            <person name="Ju M."/>
            <person name="Zhao R."/>
            <person name="Li G."/>
            <person name="Mu C."/>
            <person name="Tian Q."/>
            <person name="Mei H."/>
            <person name="Zhang T."/>
            <person name="Gao T."/>
            <person name="Zhang H."/>
        </authorList>
    </citation>
    <scope>NUCLEOTIDE SEQUENCE</scope>
    <source>
        <strain evidence="1">KEN1</strain>
    </source>
</reference>
<dbReference type="EMBL" id="JACGWN010000009">
    <property type="protein sequence ID" value="KAL0433408.1"/>
    <property type="molecule type" value="Genomic_DNA"/>
</dbReference>
<protein>
    <submittedName>
        <fullName evidence="1">Uncharacterized protein</fullName>
    </submittedName>
</protein>
<gene>
    <name evidence="1" type="ORF">Slati_2675100</name>
</gene>